<feature type="region of interest" description="Disordered" evidence="1">
    <location>
        <begin position="278"/>
        <end position="297"/>
    </location>
</feature>
<feature type="compositionally biased region" description="Gly residues" evidence="1">
    <location>
        <begin position="55"/>
        <end position="68"/>
    </location>
</feature>
<keyword evidence="2" id="KW-1185">Reference proteome</keyword>
<accession>A0ABM3T2U1</accession>
<dbReference type="Proteomes" id="UP001652580">
    <property type="component" value="Chromosome 2"/>
</dbReference>
<sequence length="297" mass="30500">MEDASPVSDRIPDYWTKKPKFGSWLCHFNCVTLDGSHNLFELQFLQLKRPSTPGSVGGGETKGAGAGRGEGEKAGSAAKAEAGNSAQGELGDRADLDPAPGTEYPRTSGFPSLGPNFLLGETSRERSPGWIESPAAVVRGGGRGAPLPPLGPCFPAGTAPSRVLRPRVGQCACPGRGAGLERGAGAGDGVAESAVRPPALPEAAEAARAAAVVVAVAVTGAGAQRAEETERRHSRALCPNPGPYPISENCELRTKKPASSRRTFGRGMLPAGPCLPLGTSVSFSGKTRQKPGAQAWS</sequence>
<reference evidence="3" key="2">
    <citation type="submission" date="2025-08" db="UniProtKB">
        <authorList>
            <consortium name="RefSeq"/>
        </authorList>
    </citation>
    <scope>IDENTIFICATION</scope>
</reference>
<evidence type="ECO:0000313" key="3">
    <source>
        <dbReference type="RefSeq" id="XP_057396400.1"/>
    </source>
</evidence>
<protein>
    <submittedName>
        <fullName evidence="3">Elastin-like</fullName>
    </submittedName>
</protein>
<dbReference type="RefSeq" id="XP_057396400.1">
    <property type="nucleotide sequence ID" value="XM_057540417.1"/>
</dbReference>
<organism evidence="2 3">
    <name type="scientific">Balaenoptera acutorostrata</name>
    <name type="common">Common minke whale</name>
    <name type="synonym">Balaena rostrata</name>
    <dbReference type="NCBI Taxonomy" id="9767"/>
    <lineage>
        <taxon>Eukaryota</taxon>
        <taxon>Metazoa</taxon>
        <taxon>Chordata</taxon>
        <taxon>Craniata</taxon>
        <taxon>Vertebrata</taxon>
        <taxon>Euteleostomi</taxon>
        <taxon>Mammalia</taxon>
        <taxon>Eutheria</taxon>
        <taxon>Laurasiatheria</taxon>
        <taxon>Artiodactyla</taxon>
        <taxon>Whippomorpha</taxon>
        <taxon>Cetacea</taxon>
        <taxon>Mysticeti</taxon>
        <taxon>Balaenopteridae</taxon>
        <taxon>Balaenoptera</taxon>
    </lineage>
</organism>
<evidence type="ECO:0000256" key="1">
    <source>
        <dbReference type="SAM" id="MobiDB-lite"/>
    </source>
</evidence>
<feature type="compositionally biased region" description="Low complexity" evidence="1">
    <location>
        <begin position="74"/>
        <end position="88"/>
    </location>
</feature>
<evidence type="ECO:0000313" key="2">
    <source>
        <dbReference type="Proteomes" id="UP001652580"/>
    </source>
</evidence>
<feature type="region of interest" description="Disordered" evidence="1">
    <location>
        <begin position="49"/>
        <end position="130"/>
    </location>
</feature>
<reference evidence="2" key="1">
    <citation type="submission" date="2025-05" db="UniProtKB">
        <authorList>
            <consortium name="RefSeq"/>
        </authorList>
    </citation>
    <scope>NUCLEOTIDE SEQUENCE [LARGE SCALE GENOMIC DNA]</scope>
</reference>
<gene>
    <name evidence="3" type="primary">LOC130707200</name>
</gene>
<proteinExistence type="predicted"/>
<name>A0ABM3T2U1_BALAC</name>
<dbReference type="GeneID" id="130707200"/>